<evidence type="ECO:0000256" key="2">
    <source>
        <dbReference type="ARBA" id="ARBA00022679"/>
    </source>
</evidence>
<dbReference type="InterPro" id="IPR001537">
    <property type="entry name" value="SpoU_MeTrfase"/>
</dbReference>
<dbReference type="PANTHER" id="PTHR43191:SF12">
    <property type="entry name" value="RRNA METHYLASE"/>
    <property type="match status" value="1"/>
</dbReference>
<dbReference type="CDD" id="cd18095">
    <property type="entry name" value="SpoU-like_rRNA-MTase"/>
    <property type="match status" value="1"/>
</dbReference>
<dbReference type="Pfam" id="PF00588">
    <property type="entry name" value="SpoU_methylase"/>
    <property type="match status" value="1"/>
</dbReference>
<dbReference type="InterPro" id="IPR029028">
    <property type="entry name" value="Alpha/beta_knot_MTases"/>
</dbReference>
<evidence type="ECO:0000256" key="1">
    <source>
        <dbReference type="ARBA" id="ARBA00022603"/>
    </source>
</evidence>
<protein>
    <submittedName>
        <fullName evidence="4">RNA methyltransferase</fullName>
    </submittedName>
</protein>
<dbReference type="InterPro" id="IPR051259">
    <property type="entry name" value="rRNA_Methyltransferase"/>
</dbReference>
<dbReference type="RefSeq" id="WP_135759403.1">
    <property type="nucleotide sequence ID" value="NZ_RQHW01000015.1"/>
</dbReference>
<dbReference type="GO" id="GO:0008173">
    <property type="term" value="F:RNA methyltransferase activity"/>
    <property type="evidence" value="ECO:0007669"/>
    <property type="project" value="InterPro"/>
</dbReference>
<keyword evidence="1 4" id="KW-0489">Methyltransferase</keyword>
<dbReference type="GO" id="GO:0006396">
    <property type="term" value="P:RNA processing"/>
    <property type="evidence" value="ECO:0007669"/>
    <property type="project" value="InterPro"/>
</dbReference>
<dbReference type="SUPFAM" id="SSF55315">
    <property type="entry name" value="L30e-like"/>
    <property type="match status" value="1"/>
</dbReference>
<dbReference type="Gene3D" id="3.30.1330.30">
    <property type="match status" value="1"/>
</dbReference>
<dbReference type="Proteomes" id="UP000298058">
    <property type="component" value="Unassembled WGS sequence"/>
</dbReference>
<dbReference type="EMBL" id="RQHW01000015">
    <property type="protein sequence ID" value="TGN20246.1"/>
    <property type="molecule type" value="Genomic_DNA"/>
</dbReference>
<evidence type="ECO:0000259" key="3">
    <source>
        <dbReference type="Pfam" id="PF00588"/>
    </source>
</evidence>
<dbReference type="GO" id="GO:0032259">
    <property type="term" value="P:methylation"/>
    <property type="evidence" value="ECO:0007669"/>
    <property type="project" value="UniProtKB-KW"/>
</dbReference>
<proteinExistence type="predicted"/>
<evidence type="ECO:0000313" key="4">
    <source>
        <dbReference type="EMBL" id="TGN20246.1"/>
    </source>
</evidence>
<dbReference type="AlphaFoldDB" id="A0A4V3JY83"/>
<sequence length="263" mass="29585">MIQIFDPLDPRVAPYSLLKAKEEKTDYFIADNEKTVVRLLESSLEVVSIFSIEKYLSKHKRLISTKISNPNSIFVADRSVFESTIGFSVHQGMMAVAKKPELNDPNLSFPIIVCNRIFDAENIGSIIRTSAAFGISSLLLDKKSSFPYLRRSVRVSMGNIFSQKIFQTDSLGSTIEGYKAKNIPVIGMSLPRNDQELARSFSLIEEFRFPERFLLVLGNEAEGIDPDILRLCDRLIYIPMKNGVDSLNVSHSLAVALAFSQRR</sequence>
<dbReference type="Gene3D" id="3.40.1280.10">
    <property type="match status" value="1"/>
</dbReference>
<organism evidence="4 5">
    <name type="scientific">Leptospira idonii</name>
    <dbReference type="NCBI Taxonomy" id="1193500"/>
    <lineage>
        <taxon>Bacteria</taxon>
        <taxon>Pseudomonadati</taxon>
        <taxon>Spirochaetota</taxon>
        <taxon>Spirochaetia</taxon>
        <taxon>Leptospirales</taxon>
        <taxon>Leptospiraceae</taxon>
        <taxon>Leptospira</taxon>
    </lineage>
</organism>
<comment type="caution">
    <text evidence="4">The sequence shown here is derived from an EMBL/GenBank/DDBJ whole genome shotgun (WGS) entry which is preliminary data.</text>
</comment>
<evidence type="ECO:0000313" key="5">
    <source>
        <dbReference type="Proteomes" id="UP000298058"/>
    </source>
</evidence>
<dbReference type="PANTHER" id="PTHR43191">
    <property type="entry name" value="RRNA METHYLTRANSFERASE 3"/>
    <property type="match status" value="1"/>
</dbReference>
<keyword evidence="2 4" id="KW-0808">Transferase</keyword>
<dbReference type="OrthoDB" id="9794400at2"/>
<gene>
    <name evidence="4" type="ORF">EHS15_04740</name>
</gene>
<reference evidence="4" key="1">
    <citation type="journal article" date="2019" name="PLoS Negl. Trop. Dis.">
        <title>Revisiting the worldwide diversity of Leptospira species in the environment.</title>
        <authorList>
            <person name="Vincent A.T."/>
            <person name="Schiettekatte O."/>
            <person name="Bourhy P."/>
            <person name="Veyrier F.J."/>
            <person name="Picardeau M."/>
        </authorList>
    </citation>
    <scope>NUCLEOTIDE SEQUENCE [LARGE SCALE GENOMIC DNA]</scope>
    <source>
        <strain evidence="4">201300427</strain>
    </source>
</reference>
<dbReference type="InterPro" id="IPR029064">
    <property type="entry name" value="Ribosomal_eL30-like_sf"/>
</dbReference>
<dbReference type="InterPro" id="IPR029026">
    <property type="entry name" value="tRNA_m1G_MTases_N"/>
</dbReference>
<dbReference type="GO" id="GO:0003723">
    <property type="term" value="F:RNA binding"/>
    <property type="evidence" value="ECO:0007669"/>
    <property type="project" value="InterPro"/>
</dbReference>
<dbReference type="SUPFAM" id="SSF75217">
    <property type="entry name" value="alpha/beta knot"/>
    <property type="match status" value="1"/>
</dbReference>
<accession>A0A4V3JY83</accession>
<keyword evidence="5" id="KW-1185">Reference proteome</keyword>
<name>A0A4V3JY83_9LEPT</name>
<feature type="domain" description="tRNA/rRNA methyltransferase SpoU type" evidence="3">
    <location>
        <begin position="111"/>
        <end position="257"/>
    </location>
</feature>